<keyword evidence="2" id="KW-0472">Membrane</keyword>
<organism evidence="3">
    <name type="scientific">Aegilops tauschii</name>
    <name type="common">Tausch's goatgrass</name>
    <name type="synonym">Aegilops squarrosa</name>
    <dbReference type="NCBI Taxonomy" id="37682"/>
    <lineage>
        <taxon>Eukaryota</taxon>
        <taxon>Viridiplantae</taxon>
        <taxon>Streptophyta</taxon>
        <taxon>Embryophyta</taxon>
        <taxon>Tracheophyta</taxon>
        <taxon>Spermatophyta</taxon>
        <taxon>Magnoliopsida</taxon>
        <taxon>Liliopsida</taxon>
        <taxon>Poales</taxon>
        <taxon>Poaceae</taxon>
        <taxon>BOP clade</taxon>
        <taxon>Pooideae</taxon>
        <taxon>Triticodae</taxon>
        <taxon>Triticeae</taxon>
        <taxon>Triticinae</taxon>
        <taxon>Aegilops</taxon>
    </lineage>
</organism>
<proteinExistence type="predicted"/>
<name>M8BQE0_AEGTA</name>
<sequence length="543" mass="59006">MTMVNGNHQDRSKARDSKFQEVHMRAINDEFTTIAVQCQIRSTTQPHQVGPSIDQRAGKTSSHKVDNNQPMRRQQPVKSHDVHPPVPPGFIEKLGVSDGICLIAVTCTLASCLVNFQVSRLSDDGFTNKEYSELVTGTMEVAICGPYIVVKSHEFMPKWTPAMLAPLKSWITCGPNVQIFRDTVILVLIAYVILVDISLSFVWLAIFPVIALVFIRALHLKFNRRTGGSSRKVNQGSSLVVETKMTTMEVGIIVVMTLGALLGMDQLPDHAAARFTISQFLLFLSCTVAALTRMVMKLPAGASPGIALATEMLHKTLLLLLLATAHTAAAEWLGEDAVLLCLPEVPAGASPGIALATEMLHKPLLLLLLATAHTAAAEWLGEDAVLLCLPEVIPVLLWFSLHLDRKPGSSSIISVNKLKPYRNRLIFLGAMVVAPPFAYLANSMDEVGLSGWSTTFQVSCGVSGILTYYLVFMLSHWPKKQVADAGKDGGASGMLKLWAYALLIAAAASLLLKCLVSARLGLQLPLHETVMYVSNVLGFNYSN</sequence>
<feature type="transmembrane region" description="Helical" evidence="2">
    <location>
        <begin position="456"/>
        <end position="477"/>
    </location>
</feature>
<feature type="transmembrane region" description="Helical" evidence="2">
    <location>
        <begin position="276"/>
        <end position="296"/>
    </location>
</feature>
<feature type="transmembrane region" description="Helical" evidence="2">
    <location>
        <begin position="239"/>
        <end position="264"/>
    </location>
</feature>
<feature type="transmembrane region" description="Helical" evidence="2">
    <location>
        <begin position="497"/>
        <end position="522"/>
    </location>
</feature>
<feature type="region of interest" description="Disordered" evidence="1">
    <location>
        <begin position="43"/>
        <end position="83"/>
    </location>
</feature>
<keyword evidence="2" id="KW-0812">Transmembrane</keyword>
<dbReference type="EnsemblPlants" id="EMT24038">
    <property type="protein sequence ID" value="EMT24038"/>
    <property type="gene ID" value="F775_08693"/>
</dbReference>
<evidence type="ECO:0000256" key="1">
    <source>
        <dbReference type="SAM" id="MobiDB-lite"/>
    </source>
</evidence>
<dbReference type="AlphaFoldDB" id="M8BQE0"/>
<evidence type="ECO:0000256" key="2">
    <source>
        <dbReference type="SAM" id="Phobius"/>
    </source>
</evidence>
<feature type="transmembrane region" description="Helical" evidence="2">
    <location>
        <begin position="185"/>
        <end position="218"/>
    </location>
</feature>
<feature type="transmembrane region" description="Helical" evidence="2">
    <location>
        <begin position="425"/>
        <end position="444"/>
    </location>
</feature>
<keyword evidence="2" id="KW-1133">Transmembrane helix</keyword>
<evidence type="ECO:0000313" key="3">
    <source>
        <dbReference type="EnsemblPlants" id="EMT24038"/>
    </source>
</evidence>
<protein>
    <submittedName>
        <fullName evidence="3">Uncharacterized protein</fullName>
    </submittedName>
</protein>
<accession>M8BQE0</accession>
<reference evidence="3" key="1">
    <citation type="submission" date="2015-06" db="UniProtKB">
        <authorList>
            <consortium name="EnsemblPlants"/>
        </authorList>
    </citation>
    <scope>IDENTIFICATION</scope>
</reference>